<dbReference type="GeneID" id="39105798"/>
<evidence type="ECO:0000313" key="2">
    <source>
        <dbReference type="EMBL" id="AQQ80387.1"/>
    </source>
</evidence>
<reference evidence="2 3" key="1">
    <citation type="journal article" date="2017" name="PLoS ONE">
        <title>The Complete Genome Sequence of a Second Distinct Betabaculovirus from the True Armyworm, Mythimna unipuncta.</title>
        <authorList>
            <person name="Harrison R.L."/>
            <person name="Rowley D.L."/>
            <person name="Mowery J."/>
            <person name="Bauchan G.R."/>
            <person name="Theilmann D.A."/>
            <person name="Rohrmann G.F."/>
            <person name="Erlandson M.A."/>
        </authorList>
    </citation>
    <scope>NUCLEOTIDE SEQUENCE [LARGE SCALE GENOMIC DNA]</scope>
    <source>
        <strain evidence="2">MyunGV#8</strain>
    </source>
</reference>
<dbReference type="InterPro" id="IPR008005">
    <property type="entry name" value="PIF6"/>
</dbReference>
<feature type="transmembrane region" description="Helical" evidence="1">
    <location>
        <begin position="113"/>
        <end position="132"/>
    </location>
</feature>
<accession>A0A1S5YEE4</accession>
<dbReference type="KEGG" id="vg:39105798"/>
<sequence>MSKHSAALLVILQKYQWRLAQDDVVIPTHEDYIEVVPRDREQAWKDLIILALHSTPFTYRTHLRKANLEHFDYNQPIYYSLKEHKLGLVDGDLIKSFRPPVYSTIDNQLINPFAVMVVFIMLLLSCVAWEGFDKKPRD</sequence>
<organism evidence="2 3">
    <name type="scientific">Betabaculovirus altermyunipunctae</name>
    <dbReference type="NCBI Taxonomy" id="3051996"/>
    <lineage>
        <taxon>Viruses</taxon>
        <taxon>Viruses incertae sedis</taxon>
        <taxon>Naldaviricetes</taxon>
        <taxon>Lefavirales</taxon>
        <taxon>Baculoviridae</taxon>
        <taxon>Betabaculovirus</taxon>
    </lineage>
</organism>
<protein>
    <submittedName>
        <fullName evidence="2">PIF-6</fullName>
    </submittedName>
</protein>
<name>A0A1S5YEE4_9BBAC</name>
<dbReference type="EMBL" id="KX855660">
    <property type="protein sequence ID" value="AQQ80387.1"/>
    <property type="molecule type" value="Genomic_DNA"/>
</dbReference>
<dbReference type="RefSeq" id="YP_009345838.1">
    <property type="nucleotide sequence ID" value="NC_033780.2"/>
</dbReference>
<evidence type="ECO:0000313" key="3">
    <source>
        <dbReference type="Proteomes" id="UP000203651"/>
    </source>
</evidence>
<keyword evidence="1" id="KW-0472">Membrane</keyword>
<keyword evidence="1" id="KW-0812">Transmembrane</keyword>
<dbReference type="Proteomes" id="UP000203651">
    <property type="component" value="Segment"/>
</dbReference>
<proteinExistence type="predicted"/>
<keyword evidence="1" id="KW-1133">Transmembrane helix</keyword>
<dbReference type="Pfam" id="PF05341">
    <property type="entry name" value="PIF6"/>
    <property type="match status" value="1"/>
</dbReference>
<keyword evidence="3" id="KW-1185">Reference proteome</keyword>
<evidence type="ECO:0000256" key="1">
    <source>
        <dbReference type="SAM" id="Phobius"/>
    </source>
</evidence>